<proteinExistence type="predicted"/>
<gene>
    <name evidence="1" type="ORF">ACFQ4A_06160</name>
</gene>
<comment type="caution">
    <text evidence="1">The sequence shown here is derived from an EMBL/GenBank/DDBJ whole genome shotgun (WGS) entry which is preliminary data.</text>
</comment>
<sequence length="44" mass="5161">MVKVKAEKEPMVYINLYILSYNLWYNQLNTLQNKTIDAATPTVQ</sequence>
<name>A0ABW3ZSB0_9BACI</name>
<protein>
    <recommendedName>
        <fullName evidence="3">Transposase</fullName>
    </recommendedName>
</protein>
<organism evidence="1 2">
    <name type="scientific">Lentibacillus salinarum</name>
    <dbReference type="NCBI Taxonomy" id="446820"/>
    <lineage>
        <taxon>Bacteria</taxon>
        <taxon>Bacillati</taxon>
        <taxon>Bacillota</taxon>
        <taxon>Bacilli</taxon>
        <taxon>Bacillales</taxon>
        <taxon>Bacillaceae</taxon>
        <taxon>Lentibacillus</taxon>
    </lineage>
</organism>
<dbReference type="Proteomes" id="UP001597178">
    <property type="component" value="Unassembled WGS sequence"/>
</dbReference>
<dbReference type="EMBL" id="JBHTNH010000008">
    <property type="protein sequence ID" value="MFD1361252.1"/>
    <property type="molecule type" value="Genomic_DNA"/>
</dbReference>
<reference evidence="2" key="1">
    <citation type="journal article" date="2019" name="Int. J. Syst. Evol. Microbiol.">
        <title>The Global Catalogue of Microorganisms (GCM) 10K type strain sequencing project: providing services to taxonomists for standard genome sequencing and annotation.</title>
        <authorList>
            <consortium name="The Broad Institute Genomics Platform"/>
            <consortium name="The Broad Institute Genome Sequencing Center for Infectious Disease"/>
            <person name="Wu L."/>
            <person name="Ma J."/>
        </authorList>
    </citation>
    <scope>NUCLEOTIDE SEQUENCE [LARGE SCALE GENOMIC DNA]</scope>
    <source>
        <strain evidence="2">CCUG 54822</strain>
    </source>
</reference>
<keyword evidence="2" id="KW-1185">Reference proteome</keyword>
<accession>A0ABW3ZSB0</accession>
<evidence type="ECO:0008006" key="3">
    <source>
        <dbReference type="Google" id="ProtNLM"/>
    </source>
</evidence>
<evidence type="ECO:0000313" key="1">
    <source>
        <dbReference type="EMBL" id="MFD1361252.1"/>
    </source>
</evidence>
<evidence type="ECO:0000313" key="2">
    <source>
        <dbReference type="Proteomes" id="UP001597178"/>
    </source>
</evidence>